<proteinExistence type="predicted"/>
<feature type="signal peptide" evidence="1">
    <location>
        <begin position="1"/>
        <end position="16"/>
    </location>
</feature>
<evidence type="ECO:0000256" key="1">
    <source>
        <dbReference type="SAM" id="SignalP"/>
    </source>
</evidence>
<evidence type="ECO:0000313" key="2">
    <source>
        <dbReference type="EMBL" id="SOQ39969.1"/>
    </source>
</evidence>
<accession>A0A2H1VGJ5</accession>
<dbReference type="EMBL" id="ODYU01002457">
    <property type="protein sequence ID" value="SOQ39969.1"/>
    <property type="molecule type" value="Genomic_DNA"/>
</dbReference>
<dbReference type="AlphaFoldDB" id="A0A2H1VGJ5"/>
<keyword evidence="1" id="KW-0732">Signal</keyword>
<organism evidence="2">
    <name type="scientific">Spodoptera frugiperda</name>
    <name type="common">Fall armyworm</name>
    <dbReference type="NCBI Taxonomy" id="7108"/>
    <lineage>
        <taxon>Eukaryota</taxon>
        <taxon>Metazoa</taxon>
        <taxon>Ecdysozoa</taxon>
        <taxon>Arthropoda</taxon>
        <taxon>Hexapoda</taxon>
        <taxon>Insecta</taxon>
        <taxon>Pterygota</taxon>
        <taxon>Neoptera</taxon>
        <taxon>Endopterygota</taxon>
        <taxon>Lepidoptera</taxon>
        <taxon>Glossata</taxon>
        <taxon>Ditrysia</taxon>
        <taxon>Noctuoidea</taxon>
        <taxon>Noctuidae</taxon>
        <taxon>Amphipyrinae</taxon>
        <taxon>Spodoptera</taxon>
    </lineage>
</organism>
<name>A0A2H1VGJ5_SPOFR</name>
<feature type="chain" id="PRO_5013937474" evidence="1">
    <location>
        <begin position="17"/>
        <end position="120"/>
    </location>
</feature>
<protein>
    <submittedName>
        <fullName evidence="2">SFRICE_038817</fullName>
    </submittedName>
</protein>
<gene>
    <name evidence="2" type="ORF">SFRICE_038817</name>
</gene>
<reference evidence="2" key="1">
    <citation type="submission" date="2016-07" db="EMBL/GenBank/DDBJ databases">
        <authorList>
            <person name="Bretaudeau A."/>
        </authorList>
    </citation>
    <scope>NUCLEOTIDE SEQUENCE</scope>
    <source>
        <strain evidence="2">Rice</strain>
        <tissue evidence="2">Whole body</tissue>
    </source>
</reference>
<sequence>MFLLGRGGLLATCATCAYLKILSVGNERETSCDVACPGGKSSNDFSRQGKARGSVRLLLTKNHPVPTPACRAGAPSFVRVTKEGRARTCERRAERNVVQVARGASASSAGACTRWREVRR</sequence>